<evidence type="ECO:0000313" key="1">
    <source>
        <dbReference type="EMBL" id="KAI9510423.1"/>
    </source>
</evidence>
<gene>
    <name evidence="1" type="ORF">F5148DRAFT_579763</name>
</gene>
<dbReference type="EMBL" id="JAGFNK010000042">
    <property type="protein sequence ID" value="KAI9510423.1"/>
    <property type="molecule type" value="Genomic_DNA"/>
</dbReference>
<comment type="caution">
    <text evidence="1">The sequence shown here is derived from an EMBL/GenBank/DDBJ whole genome shotgun (WGS) entry which is preliminary data.</text>
</comment>
<protein>
    <submittedName>
        <fullName evidence="1">Uncharacterized protein</fullName>
    </submittedName>
</protein>
<keyword evidence="2" id="KW-1185">Reference proteome</keyword>
<proteinExistence type="predicted"/>
<name>A0ACC0UFC4_9AGAM</name>
<accession>A0ACC0UFC4</accession>
<organism evidence="1 2">
    <name type="scientific">Russula earlei</name>
    <dbReference type="NCBI Taxonomy" id="71964"/>
    <lineage>
        <taxon>Eukaryota</taxon>
        <taxon>Fungi</taxon>
        <taxon>Dikarya</taxon>
        <taxon>Basidiomycota</taxon>
        <taxon>Agaricomycotina</taxon>
        <taxon>Agaricomycetes</taxon>
        <taxon>Russulales</taxon>
        <taxon>Russulaceae</taxon>
        <taxon>Russula</taxon>
    </lineage>
</organism>
<reference evidence="1" key="1">
    <citation type="submission" date="2021-03" db="EMBL/GenBank/DDBJ databases">
        <title>Evolutionary priming and transition to the ectomycorrhizal habit in an iconic lineage of mushroom-forming fungi: is preadaptation a requirement?</title>
        <authorList>
            <consortium name="DOE Joint Genome Institute"/>
            <person name="Looney B.P."/>
            <person name="Miyauchi S."/>
            <person name="Morin E."/>
            <person name="Drula E."/>
            <person name="Courty P.E."/>
            <person name="Chicoki N."/>
            <person name="Fauchery L."/>
            <person name="Kohler A."/>
            <person name="Kuo A."/>
            <person name="LaButti K."/>
            <person name="Pangilinan J."/>
            <person name="Lipzen A."/>
            <person name="Riley R."/>
            <person name="Andreopoulos W."/>
            <person name="He G."/>
            <person name="Johnson J."/>
            <person name="Barry K.W."/>
            <person name="Grigoriev I.V."/>
            <person name="Nagy L."/>
            <person name="Hibbett D."/>
            <person name="Henrissat B."/>
            <person name="Matheny P.B."/>
            <person name="Labbe J."/>
            <person name="Martin A.F."/>
        </authorList>
    </citation>
    <scope>NUCLEOTIDE SEQUENCE</scope>
    <source>
        <strain evidence="1">BPL698</strain>
    </source>
</reference>
<dbReference type="Proteomes" id="UP001207468">
    <property type="component" value="Unassembled WGS sequence"/>
</dbReference>
<sequence length="508" mass="55711">MTPKSSGLPPRSYRHHHHQEGSLSLQLLPRSTPIGAQSPSRSPHHRSPSRSRFPKFEESSVDEKSRSDGVVARTSPVTAVASTYRAVPPEPLSSPHQSRPSSAASLRHLTSHQSSASQDYPLSPIPNTPTPHFALPLPSLHSGYLHPPRKIRLWSIVKPWLPVLAYISTSLGFLIAIAFWKTQVFQGLDDLSSWLKADKTFGHGVLFFLIFLTTFPPLPLYSTLIVLSGYTYGAWAGAVLSYWAALTGAFVVFVLSRYLFRRLITRWLSNATSVKRVVRAIEKRPQLLFLIRLAPYPYNVMNCLLGASPTLTLRTYLVCTALSLFKVIIHTALGSSIHSFARYHVQPKTSHDTAPDAEDGPSPSDGGTDTEEENPIGFYFKIAAMILALGVFVYIAVVARKAVNDELDDDEDVPSHTDEEAVSFLSPSGIGRHSEDERDPYVNARTGEPMSETPFYVPITPSSAVAAAIPHARPSPPPGVSRIGGDGGRNGATRDVRRHPREEGSALH</sequence>
<evidence type="ECO:0000313" key="2">
    <source>
        <dbReference type="Proteomes" id="UP001207468"/>
    </source>
</evidence>